<proteinExistence type="predicted"/>
<dbReference type="EMBL" id="FN554974">
    <property type="protein sequence ID" value="CBH18110.1"/>
    <property type="molecule type" value="Genomic_DNA"/>
</dbReference>
<dbReference type="Proteomes" id="UP000002316">
    <property type="component" value="Chromosome 11"/>
</dbReference>
<organism evidence="1 2">
    <name type="scientific">Trypanosoma brucei gambiense (strain MHOM/CI/86/DAL972)</name>
    <dbReference type="NCBI Taxonomy" id="679716"/>
    <lineage>
        <taxon>Eukaryota</taxon>
        <taxon>Discoba</taxon>
        <taxon>Euglenozoa</taxon>
        <taxon>Kinetoplastea</taxon>
        <taxon>Metakinetoplastina</taxon>
        <taxon>Trypanosomatida</taxon>
        <taxon>Trypanosomatidae</taxon>
        <taxon>Trypanosoma</taxon>
    </lineage>
</organism>
<gene>
    <name evidence="1" type="ORF">TbgDal_XI12290</name>
</gene>
<sequence length="150" mass="17253">MKAEVGAATTMNMCIPFFFLKNPDEQTTMHQTRRSRGKPRGRRWRVLMPHVYTTSPEESVCERWAAKVESIYDNGKKENHKEIIPMCLPHAVALPHFFCTKPIRRSDTFMSLPNFPNTCVCKCTTHIIGARDYRKINGNPRKIPSTSRSA</sequence>
<dbReference type="AlphaFoldDB" id="D0A8V9"/>
<name>D0A8V9_TRYB9</name>
<evidence type="ECO:0000313" key="1">
    <source>
        <dbReference type="EMBL" id="CBH18110.1"/>
    </source>
</evidence>
<protein>
    <submittedName>
        <fullName evidence="1">Uncharacterized protein</fullName>
    </submittedName>
</protein>
<accession>D0A8V9</accession>
<dbReference type="GeneID" id="23866386"/>
<reference evidence="2" key="1">
    <citation type="journal article" date="2010" name="PLoS Negl. Trop. Dis.">
        <title>The genome sequence of Trypanosoma brucei gambiense, causative agent of chronic human african trypanosomiasis.</title>
        <authorList>
            <person name="Jackson A.P."/>
            <person name="Sanders M."/>
            <person name="Berry A."/>
            <person name="McQuillan J."/>
            <person name="Aslett M.A."/>
            <person name="Quail M.A."/>
            <person name="Chukualim B."/>
            <person name="Capewell P."/>
            <person name="MacLeod A."/>
            <person name="Melville S.E."/>
            <person name="Gibson W."/>
            <person name="Barry J.D."/>
            <person name="Berriman M."/>
            <person name="Hertz-Fowler C."/>
        </authorList>
    </citation>
    <scope>NUCLEOTIDE SEQUENCE [LARGE SCALE GENOMIC DNA]</scope>
    <source>
        <strain evidence="2">MHOM/CI/86/DAL972</strain>
    </source>
</reference>
<dbReference type="RefSeq" id="XP_011780374.1">
    <property type="nucleotide sequence ID" value="XM_011782072.1"/>
</dbReference>
<dbReference type="KEGG" id="tbg:TbgDal_XI12290"/>
<evidence type="ECO:0000313" key="2">
    <source>
        <dbReference type="Proteomes" id="UP000002316"/>
    </source>
</evidence>